<evidence type="ECO:0000313" key="2">
    <source>
        <dbReference type="Proteomes" id="UP000270868"/>
    </source>
</evidence>
<gene>
    <name evidence="1" type="ORF">D8792_01750</name>
</gene>
<proteinExistence type="predicted"/>
<comment type="caution">
    <text evidence="1">The sequence shown here is derived from an EMBL/GenBank/DDBJ whole genome shotgun (WGS) entry which is preliminary data.</text>
</comment>
<evidence type="ECO:0000313" key="1">
    <source>
        <dbReference type="EMBL" id="RSJ92784.1"/>
    </source>
</evidence>
<name>A0A428HAI1_STRCR</name>
<sequence length="68" mass="7793">MTRKTLFQIIEPHQKENAIEKAYDVFMFLTIIVSLIPLTTKSHTGLHVVGFCVNDYFYYLLHSSASNG</sequence>
<reference evidence="1 2" key="1">
    <citation type="submission" date="2018-11" db="EMBL/GenBank/DDBJ databases">
        <title>Species Designations Belie Phenotypic and Genotypic Heterogeneity in Oral Streptococci.</title>
        <authorList>
            <person name="Velsko I."/>
        </authorList>
    </citation>
    <scope>NUCLEOTIDE SEQUENCE [LARGE SCALE GENOMIC DNA]</scope>
    <source>
        <strain evidence="1 2">A52</strain>
    </source>
</reference>
<organism evidence="1 2">
    <name type="scientific">Streptococcus cristatus</name>
    <dbReference type="NCBI Taxonomy" id="45634"/>
    <lineage>
        <taxon>Bacteria</taxon>
        <taxon>Bacillati</taxon>
        <taxon>Bacillota</taxon>
        <taxon>Bacilli</taxon>
        <taxon>Lactobacillales</taxon>
        <taxon>Streptococcaceae</taxon>
        <taxon>Streptococcus</taxon>
    </lineage>
</organism>
<dbReference type="EMBL" id="RJPS01000001">
    <property type="protein sequence ID" value="RSJ92784.1"/>
    <property type="molecule type" value="Genomic_DNA"/>
</dbReference>
<protein>
    <submittedName>
        <fullName evidence="1">Uncharacterized protein</fullName>
    </submittedName>
</protein>
<dbReference type="AlphaFoldDB" id="A0A428HAI1"/>
<accession>A0A428HAI1</accession>
<dbReference type="Proteomes" id="UP000270868">
    <property type="component" value="Unassembled WGS sequence"/>
</dbReference>